<feature type="region of interest" description="Disordered" evidence="10">
    <location>
        <begin position="1"/>
        <end position="471"/>
    </location>
</feature>
<dbReference type="PANTHER" id="PTHR23341">
    <property type="entry name" value="HIGH MOBILITY GROUP PROTEINS HMG-A AND C"/>
    <property type="match status" value="1"/>
</dbReference>
<evidence type="ECO:0000256" key="3">
    <source>
        <dbReference type="ARBA" id="ARBA00022553"/>
    </source>
</evidence>
<feature type="compositionally biased region" description="Basic residues" evidence="10">
    <location>
        <begin position="24"/>
        <end position="36"/>
    </location>
</feature>
<evidence type="ECO:0000256" key="9">
    <source>
        <dbReference type="ARBA" id="ARBA00023242"/>
    </source>
</evidence>
<feature type="compositionally biased region" description="Basic and acidic residues" evidence="10">
    <location>
        <begin position="419"/>
        <end position="428"/>
    </location>
</feature>
<evidence type="ECO:0008006" key="13">
    <source>
        <dbReference type="Google" id="ProtNLM"/>
    </source>
</evidence>
<gene>
    <name evidence="11" type="ORF">NHX12_023145</name>
</gene>
<feature type="compositionally biased region" description="Acidic residues" evidence="10">
    <location>
        <begin position="448"/>
        <end position="461"/>
    </location>
</feature>
<accession>A0A9Q0EN51</accession>
<feature type="compositionally biased region" description="Basic and acidic residues" evidence="10">
    <location>
        <begin position="75"/>
        <end position="84"/>
    </location>
</feature>
<feature type="compositionally biased region" description="Basic residues" evidence="10">
    <location>
        <begin position="378"/>
        <end position="395"/>
    </location>
</feature>
<dbReference type="PANTHER" id="PTHR23341:SF2">
    <property type="entry name" value="HIGH MOBILITY GROUP PROTEIN HMG-12"/>
    <property type="match status" value="1"/>
</dbReference>
<comment type="similarity">
    <text evidence="2">Belongs to the HMGA family.</text>
</comment>
<dbReference type="GO" id="GO:0003677">
    <property type="term" value="F:DNA binding"/>
    <property type="evidence" value="ECO:0007669"/>
    <property type="project" value="UniProtKB-KW"/>
</dbReference>
<comment type="caution">
    <text evidence="11">The sequence shown here is derived from an EMBL/GenBank/DDBJ whole genome shotgun (WGS) entry which is preliminary data.</text>
</comment>
<evidence type="ECO:0000256" key="8">
    <source>
        <dbReference type="ARBA" id="ARBA00023163"/>
    </source>
</evidence>
<keyword evidence="3" id="KW-0597">Phosphoprotein</keyword>
<keyword evidence="9" id="KW-0539">Nucleus</keyword>
<evidence type="ECO:0000256" key="1">
    <source>
        <dbReference type="ARBA" id="ARBA00004123"/>
    </source>
</evidence>
<evidence type="ECO:0000256" key="2">
    <source>
        <dbReference type="ARBA" id="ARBA00010812"/>
    </source>
</evidence>
<feature type="compositionally biased region" description="Basic and acidic residues" evidence="10">
    <location>
        <begin position="462"/>
        <end position="471"/>
    </location>
</feature>
<feature type="compositionally biased region" description="Basic and acidic residues" evidence="10">
    <location>
        <begin position="297"/>
        <end position="306"/>
    </location>
</feature>
<dbReference type="EMBL" id="JANIIK010000039">
    <property type="protein sequence ID" value="KAJ3608613.1"/>
    <property type="molecule type" value="Genomic_DNA"/>
</dbReference>
<evidence type="ECO:0000313" key="12">
    <source>
        <dbReference type="Proteomes" id="UP001148018"/>
    </source>
</evidence>
<dbReference type="Proteomes" id="UP001148018">
    <property type="component" value="Unassembled WGS sequence"/>
</dbReference>
<name>A0A9Q0EN51_9TELE</name>
<dbReference type="OrthoDB" id="8959848at2759"/>
<keyword evidence="4" id="KW-0677">Repeat</keyword>
<feature type="compositionally biased region" description="Basic residues" evidence="10">
    <location>
        <begin position="65"/>
        <end position="74"/>
    </location>
</feature>
<dbReference type="InterPro" id="IPR000116">
    <property type="entry name" value="HMGA"/>
</dbReference>
<feature type="compositionally biased region" description="Low complexity" evidence="10">
    <location>
        <begin position="203"/>
        <end position="218"/>
    </location>
</feature>
<dbReference type="SMART" id="SM00384">
    <property type="entry name" value="AT_hook"/>
    <property type="match status" value="14"/>
</dbReference>
<evidence type="ECO:0000256" key="5">
    <source>
        <dbReference type="ARBA" id="ARBA00022990"/>
    </source>
</evidence>
<dbReference type="AlphaFoldDB" id="A0A9Q0EN51"/>
<feature type="compositionally biased region" description="Polar residues" evidence="10">
    <location>
        <begin position="241"/>
        <end position="252"/>
    </location>
</feature>
<evidence type="ECO:0000256" key="6">
    <source>
        <dbReference type="ARBA" id="ARBA00023015"/>
    </source>
</evidence>
<keyword evidence="12" id="KW-1185">Reference proteome</keyword>
<reference evidence="11" key="1">
    <citation type="submission" date="2022-07" db="EMBL/GenBank/DDBJ databases">
        <title>Chromosome-level genome of Muraenolepis orangiensis.</title>
        <authorList>
            <person name="Kim J."/>
        </authorList>
    </citation>
    <scope>NUCLEOTIDE SEQUENCE</scope>
    <source>
        <strain evidence="11">KU_S4_2022</strain>
        <tissue evidence="11">Muscle</tissue>
    </source>
</reference>
<dbReference type="GO" id="GO:0010557">
    <property type="term" value="P:positive regulation of macromolecule biosynthetic process"/>
    <property type="evidence" value="ECO:0007669"/>
    <property type="project" value="UniProtKB-ARBA"/>
</dbReference>
<proteinExistence type="inferred from homology"/>
<evidence type="ECO:0000313" key="11">
    <source>
        <dbReference type="EMBL" id="KAJ3608613.1"/>
    </source>
</evidence>
<evidence type="ECO:0000256" key="7">
    <source>
        <dbReference type="ARBA" id="ARBA00023125"/>
    </source>
</evidence>
<feature type="compositionally biased region" description="Basic residues" evidence="10">
    <location>
        <begin position="149"/>
        <end position="165"/>
    </location>
</feature>
<feature type="compositionally biased region" description="Basic and acidic residues" evidence="10">
    <location>
        <begin position="257"/>
        <end position="271"/>
    </location>
</feature>
<evidence type="ECO:0000256" key="4">
    <source>
        <dbReference type="ARBA" id="ARBA00022737"/>
    </source>
</evidence>
<keyword evidence="8" id="KW-0804">Transcription</keyword>
<protein>
    <recommendedName>
        <fullName evidence="13">Chromosomal protein D1-like</fullName>
    </recommendedName>
</protein>
<dbReference type="GO" id="GO:0006355">
    <property type="term" value="P:regulation of DNA-templated transcription"/>
    <property type="evidence" value="ECO:0007669"/>
    <property type="project" value="InterPro"/>
</dbReference>
<keyword evidence="5" id="KW-0007">Acetylation</keyword>
<organism evidence="11 12">
    <name type="scientific">Muraenolepis orangiensis</name>
    <name type="common">Patagonian moray cod</name>
    <dbReference type="NCBI Taxonomy" id="630683"/>
    <lineage>
        <taxon>Eukaryota</taxon>
        <taxon>Metazoa</taxon>
        <taxon>Chordata</taxon>
        <taxon>Craniata</taxon>
        <taxon>Vertebrata</taxon>
        <taxon>Euteleostomi</taxon>
        <taxon>Actinopterygii</taxon>
        <taxon>Neopterygii</taxon>
        <taxon>Teleostei</taxon>
        <taxon>Neoteleostei</taxon>
        <taxon>Acanthomorphata</taxon>
        <taxon>Zeiogadaria</taxon>
        <taxon>Gadariae</taxon>
        <taxon>Gadiformes</taxon>
        <taxon>Muraenolepidoidei</taxon>
        <taxon>Muraenolepididae</taxon>
        <taxon>Muraenolepis</taxon>
    </lineage>
</organism>
<sequence length="471" mass="51586">MEVEGQGDSGSSEWESGVDMPTRPTKRPQGRPKGSKKVQMLVTQVDPSEFGSGISNGGPTQPLRSRGRPKGSVKKQKDEQDSLKAPRGRGRPKSSGWKKLAGTEESPRAGQSTRKRGRPKGSTNKKIPRKFADRVDDLDFTISGSIQPKKGRGRPKGTVSLKHKAERSQSEEDEAGDSSPPRKRGRPNGSPNKKPWLAERRVSSGAESGSDSSSDGQSPAQRGRGMPRKSPVKGRVVAEQTAESESSSNDGYKSSPRGKDVRQRSGPEQRGSDCSQPAKRGPGRPKGSPNKTYPLVHRPDEMERSRKPSLPFIHPEQLGPKPKGRGRPKKELHKRGRPRKNPLSPAGDLIRPRVWKPLGRPRKYPRLDPSESLAPVPRRGRGRPRKSEIKRRYHFQKLATKPSVPNDGSPRPRGRPKGTVKDSAPEKRGRPKGSLNKSRGGRGSGSEDAGETDNDIGPCEECEQRNSAEEM</sequence>
<dbReference type="GO" id="GO:0005634">
    <property type="term" value="C:nucleus"/>
    <property type="evidence" value="ECO:0007669"/>
    <property type="project" value="UniProtKB-SubCell"/>
</dbReference>
<dbReference type="PRINTS" id="PR00929">
    <property type="entry name" value="ATHOOK"/>
</dbReference>
<evidence type="ECO:0000256" key="10">
    <source>
        <dbReference type="SAM" id="MobiDB-lite"/>
    </source>
</evidence>
<comment type="subcellular location">
    <subcellularLocation>
        <location evidence="1">Nucleus</location>
    </subcellularLocation>
</comment>
<dbReference type="PRINTS" id="PR00930">
    <property type="entry name" value="HIGHMOBLTYIY"/>
</dbReference>
<keyword evidence="7" id="KW-0238">DNA-binding</keyword>
<feature type="compositionally biased region" description="Basic residues" evidence="10">
    <location>
        <begin position="322"/>
        <end position="340"/>
    </location>
</feature>
<dbReference type="InterPro" id="IPR017956">
    <property type="entry name" value="AT_hook_DNA-bd_motif"/>
</dbReference>
<dbReference type="GO" id="GO:0003712">
    <property type="term" value="F:transcription coregulator activity"/>
    <property type="evidence" value="ECO:0007669"/>
    <property type="project" value="TreeGrafter"/>
</dbReference>
<dbReference type="GO" id="GO:0000785">
    <property type="term" value="C:chromatin"/>
    <property type="evidence" value="ECO:0007669"/>
    <property type="project" value="InterPro"/>
</dbReference>
<keyword evidence="6" id="KW-0805">Transcription regulation</keyword>